<dbReference type="InterPro" id="IPR013525">
    <property type="entry name" value="ABC2_TM"/>
</dbReference>
<feature type="transmembrane region" description="Helical" evidence="8">
    <location>
        <begin position="240"/>
        <end position="258"/>
    </location>
</feature>
<dbReference type="RefSeq" id="WP_101331392.1">
    <property type="nucleotide sequence ID" value="NZ_PJNH01000002.1"/>
</dbReference>
<dbReference type="Proteomes" id="UP000243524">
    <property type="component" value="Unassembled WGS sequence"/>
</dbReference>
<evidence type="ECO:0000313" key="11">
    <source>
        <dbReference type="Proteomes" id="UP000243524"/>
    </source>
</evidence>
<feature type="transmembrane region" description="Helical" evidence="8">
    <location>
        <begin position="37"/>
        <end position="58"/>
    </location>
</feature>
<dbReference type="GO" id="GO:0005886">
    <property type="term" value="C:plasma membrane"/>
    <property type="evidence" value="ECO:0007669"/>
    <property type="project" value="UniProtKB-SubCell"/>
</dbReference>
<keyword evidence="4 8" id="KW-1003">Cell membrane</keyword>
<keyword evidence="11" id="KW-1185">Reference proteome</keyword>
<evidence type="ECO:0000256" key="3">
    <source>
        <dbReference type="ARBA" id="ARBA00022448"/>
    </source>
</evidence>
<dbReference type="AlphaFoldDB" id="A0A2I0QU06"/>
<keyword evidence="6 8" id="KW-1133">Transmembrane helix</keyword>
<evidence type="ECO:0000256" key="8">
    <source>
        <dbReference type="RuleBase" id="RU361157"/>
    </source>
</evidence>
<evidence type="ECO:0000256" key="7">
    <source>
        <dbReference type="ARBA" id="ARBA00023136"/>
    </source>
</evidence>
<feature type="transmembrane region" description="Helical" evidence="8">
    <location>
        <begin position="144"/>
        <end position="167"/>
    </location>
</feature>
<evidence type="ECO:0000259" key="9">
    <source>
        <dbReference type="PROSITE" id="PS51012"/>
    </source>
</evidence>
<name>A0A2I0QU06_9BACI</name>
<evidence type="ECO:0000256" key="4">
    <source>
        <dbReference type="ARBA" id="ARBA00022475"/>
    </source>
</evidence>
<evidence type="ECO:0000256" key="1">
    <source>
        <dbReference type="ARBA" id="ARBA00004651"/>
    </source>
</evidence>
<dbReference type="Pfam" id="PF01061">
    <property type="entry name" value="ABC2_membrane"/>
    <property type="match status" value="1"/>
</dbReference>
<accession>A0A2I0QU06</accession>
<dbReference type="PANTHER" id="PTHR30413:SF10">
    <property type="entry name" value="CAPSULE POLYSACCHARIDE EXPORT INNER-MEMBRANE PROTEIN CTRC"/>
    <property type="match status" value="1"/>
</dbReference>
<comment type="caution">
    <text evidence="10">The sequence shown here is derived from an EMBL/GenBank/DDBJ whole genome shotgun (WGS) entry which is preliminary data.</text>
</comment>
<proteinExistence type="inferred from homology"/>
<dbReference type="GO" id="GO:0140359">
    <property type="term" value="F:ABC-type transporter activity"/>
    <property type="evidence" value="ECO:0007669"/>
    <property type="project" value="InterPro"/>
</dbReference>
<keyword evidence="5 8" id="KW-0812">Transmembrane</keyword>
<dbReference type="PROSITE" id="PS51012">
    <property type="entry name" value="ABC_TM2"/>
    <property type="match status" value="1"/>
</dbReference>
<dbReference type="InterPro" id="IPR047817">
    <property type="entry name" value="ABC2_TM_bact-type"/>
</dbReference>
<dbReference type="GO" id="GO:0015920">
    <property type="term" value="P:lipopolysaccharide transport"/>
    <property type="evidence" value="ECO:0007669"/>
    <property type="project" value="TreeGrafter"/>
</dbReference>
<evidence type="ECO:0000256" key="2">
    <source>
        <dbReference type="ARBA" id="ARBA00007783"/>
    </source>
</evidence>
<dbReference type="OrthoDB" id="9794365at2"/>
<sequence length="268" mass="31501">MRSAITVFSEQIKYFYLVRRLSAYELKSNNSSNYLGISWEIIQPAIQIAIFWFVFGYGIRQRADVGDVPFFQWMLAGIVVWFLISQGILKGTKSIHQKVKVLSKMNFPMSVIPNYVIFAQFYPHLLLLVIVLILMQFIGYPISIYYLQLPIYTFGVIAILFSVTLITSTLATIAQDVQMFIQSIMRMLLYLSPILWPPQVLPDWLLTVMKINPFFYVVEGYRQSILGGEWYFITNWEYSIYFWSMVIVLFIMGSYLHVKFRKHFVDFL</sequence>
<comment type="subcellular location">
    <subcellularLocation>
        <location evidence="1 8">Cell membrane</location>
        <topology evidence="1 8">Multi-pass membrane protein</topology>
    </subcellularLocation>
</comment>
<feature type="transmembrane region" description="Helical" evidence="8">
    <location>
        <begin position="70"/>
        <end position="89"/>
    </location>
</feature>
<reference evidence="10 11" key="1">
    <citation type="submission" date="2017-06" db="EMBL/GenBank/DDBJ databases">
        <title>the draft geome sequence of Illustriluteabacillus marina B3227.</title>
        <authorList>
            <person name="He R.-H."/>
            <person name="Du Z.-J."/>
        </authorList>
    </citation>
    <scope>NUCLEOTIDE SEQUENCE [LARGE SCALE GENOMIC DNA]</scope>
    <source>
        <strain evidence="10 11">B3227</strain>
    </source>
</reference>
<evidence type="ECO:0000256" key="5">
    <source>
        <dbReference type="ARBA" id="ARBA00022692"/>
    </source>
</evidence>
<feature type="domain" description="ABC transmembrane type-2" evidence="9">
    <location>
        <begin position="35"/>
        <end position="260"/>
    </location>
</feature>
<feature type="transmembrane region" description="Helical" evidence="8">
    <location>
        <begin position="110"/>
        <end position="138"/>
    </location>
</feature>
<evidence type="ECO:0000256" key="6">
    <source>
        <dbReference type="ARBA" id="ARBA00022989"/>
    </source>
</evidence>
<keyword evidence="3 8" id="KW-0813">Transport</keyword>
<gene>
    <name evidence="10" type="ORF">CEY16_07585</name>
</gene>
<comment type="similarity">
    <text evidence="2 8">Belongs to the ABC-2 integral membrane protein family.</text>
</comment>
<dbReference type="EMBL" id="PJNH01000002">
    <property type="protein sequence ID" value="PKR77784.1"/>
    <property type="molecule type" value="Genomic_DNA"/>
</dbReference>
<evidence type="ECO:0000313" key="10">
    <source>
        <dbReference type="EMBL" id="PKR77784.1"/>
    </source>
</evidence>
<dbReference type="PANTHER" id="PTHR30413">
    <property type="entry name" value="INNER MEMBRANE TRANSPORT PERMEASE"/>
    <property type="match status" value="1"/>
</dbReference>
<protein>
    <recommendedName>
        <fullName evidence="8">Transport permease protein</fullName>
    </recommendedName>
</protein>
<organism evidence="10 11">
    <name type="scientific">Halalkalibacillus sediminis</name>
    <dbReference type="NCBI Taxonomy" id="2018042"/>
    <lineage>
        <taxon>Bacteria</taxon>
        <taxon>Bacillati</taxon>
        <taxon>Bacillota</taxon>
        <taxon>Bacilli</taxon>
        <taxon>Bacillales</taxon>
        <taxon>Bacillaceae</taxon>
        <taxon>Halalkalibacillus</taxon>
    </lineage>
</organism>
<keyword evidence="7 8" id="KW-0472">Membrane</keyword>
<comment type="caution">
    <text evidence="8">Lacks conserved residue(s) required for the propagation of feature annotation.</text>
</comment>